<dbReference type="InterPro" id="IPR051317">
    <property type="entry name" value="Gfo/Idh/MocA_oxidoreduct"/>
</dbReference>
<evidence type="ECO:0000256" key="1">
    <source>
        <dbReference type="PROSITE-ProRule" id="PRU00339"/>
    </source>
</evidence>
<dbReference type="InterPro" id="IPR019734">
    <property type="entry name" value="TPR_rpt"/>
</dbReference>
<dbReference type="PANTHER" id="PTHR43708">
    <property type="entry name" value="CONSERVED EXPRESSED OXIDOREDUCTASE (EUROFUNG)"/>
    <property type="match status" value="1"/>
</dbReference>
<protein>
    <submittedName>
        <fullName evidence="4">TPR domain-containing protein, putative</fullName>
    </submittedName>
</protein>
<dbReference type="SUPFAM" id="SSF53335">
    <property type="entry name" value="S-adenosyl-L-methionine-dependent methyltransferases"/>
    <property type="match status" value="1"/>
</dbReference>
<dbReference type="PROSITE" id="PS50005">
    <property type="entry name" value="TPR"/>
    <property type="match status" value="1"/>
</dbReference>
<dbReference type="GO" id="GO:0000166">
    <property type="term" value="F:nucleotide binding"/>
    <property type="evidence" value="ECO:0007669"/>
    <property type="project" value="InterPro"/>
</dbReference>
<name>U6LUK9_9EIME</name>
<dbReference type="SUPFAM" id="SSF51735">
    <property type="entry name" value="NAD(P)-binding Rossmann-fold domains"/>
    <property type="match status" value="1"/>
</dbReference>
<evidence type="ECO:0000313" key="4">
    <source>
        <dbReference type="EMBL" id="CDJ54022.1"/>
    </source>
</evidence>
<dbReference type="InterPro" id="IPR011990">
    <property type="entry name" value="TPR-like_helical_dom_sf"/>
</dbReference>
<dbReference type="PROSITE" id="PS50293">
    <property type="entry name" value="TPR_REGION"/>
    <property type="match status" value="1"/>
</dbReference>
<dbReference type="InterPro" id="IPR038375">
    <property type="entry name" value="NDUFAF7_sf"/>
</dbReference>
<dbReference type="InterPro" id="IPR036291">
    <property type="entry name" value="NAD(P)-bd_dom_sf"/>
</dbReference>
<dbReference type="AlphaFoldDB" id="U6LUK9"/>
<dbReference type="VEuPathDB" id="ToxoDB:EBH_0069590"/>
<dbReference type="SMART" id="SM00028">
    <property type="entry name" value="TPR"/>
    <property type="match status" value="2"/>
</dbReference>
<sequence length="980" mass="108247">MTESNTPFRGSGIATVGGEAPVEQCPQEKFCVEKDSPLCDSIMWKMLDNYYKQVAIEAWSHDYVPSFVTSNSRLCRSYAKIIINFLQDWFKRDEADHQKPVVILEIGGGHGRFTFLLLRALQRYQKLFASLGLPERPFLVVFSDVAEANVDFCSKHAALKEFVDIGWLDFAVFDGNKDREVHLVVKNETLVNGAAPVIAICNYVLDSLLTDSWRITPGAAEHEFERALVSIYSPSEEKQLDAPEIMLRMTLGWKWRGVDLEAACDPSKPENISYLQRDPSIKEVLLRYRKLDKQLSFVLPIGAFALFRNLRHIGGGRLFCIVGDKGYPTADEFVGLRDPHIAIHGSISFMLNLHAIRTFFECMGGFSHATPYRDTFQVTGLWLCGTEFEMGRSVAAFLEDVEDLAPDALINWQRAAQETVAAGGGPASNIKPLMSLLRYSAHDADVFLNFSNEFTSQCVHPYLNPRTEQDLISDLERAFANWYKLKKGEDVADACGHICMRLGRCDKAIKFLQASADLDSERAHPSTYVNLASCYKVEGDFEAAIKSCEKALQIDPKYAQAGQMLRTLNMCKNPVRIALVGLGYWTQYEALPLLRRDTRMKIVAAFAFTHEDVAALVKKADLQDVEMYSGSQGLASMLERTDIQALVVDVHAQIMMSLLPRIFAAGKHVLTRSPLQLSLTKAAALLDIYQPYSNSLVWHAVENNRQEDAFVEAAAKVAVLGRVTSVCFKCGTDTALKHKFSTAPYDMKHHLSLDLMRCVTAVRQLTGLHLSSVSAVAKGDYASGCSAVASQLEGGQSPKQDKLKNTRLRREYARLTGWLTFKDPAAQQQSRCTLGTFAISHCVGDNALTYQINCSKGIVKLSKSSSCWRVEVVGEKGSGSSNFAVQGIGHQNCHDAFAEELYEKLYGSENKGEVFTAEKDATLVDISISGALEDSAVIEGILASIQNDGAPARFGGPVSEASEAAGPTDKRLTLSPATQA</sequence>
<dbReference type="Pfam" id="PF01408">
    <property type="entry name" value="GFO_IDH_MocA"/>
    <property type="match status" value="1"/>
</dbReference>
<dbReference type="OrthoDB" id="64915at2759"/>
<feature type="repeat" description="TPR" evidence="1">
    <location>
        <begin position="525"/>
        <end position="558"/>
    </location>
</feature>
<evidence type="ECO:0000259" key="3">
    <source>
        <dbReference type="Pfam" id="PF01408"/>
    </source>
</evidence>
<evidence type="ECO:0000256" key="2">
    <source>
        <dbReference type="SAM" id="MobiDB-lite"/>
    </source>
</evidence>
<dbReference type="Pfam" id="PF00515">
    <property type="entry name" value="TPR_1"/>
    <property type="match status" value="1"/>
</dbReference>
<proteinExistence type="predicted"/>
<dbReference type="EMBL" id="HG713507">
    <property type="protein sequence ID" value="CDJ54022.1"/>
    <property type="molecule type" value="Genomic_DNA"/>
</dbReference>
<reference evidence="4" key="2">
    <citation type="submission" date="2013-10" db="EMBL/GenBank/DDBJ databases">
        <authorList>
            <person name="Aslett M."/>
        </authorList>
    </citation>
    <scope>NUCLEOTIDE SEQUENCE [LARGE SCALE GENOMIC DNA]</scope>
    <source>
        <strain evidence="4">Houghton</strain>
    </source>
</reference>
<keyword evidence="5" id="KW-1185">Reference proteome</keyword>
<dbReference type="SUPFAM" id="SSF48452">
    <property type="entry name" value="TPR-like"/>
    <property type="match status" value="1"/>
</dbReference>
<keyword evidence="1" id="KW-0802">TPR repeat</keyword>
<reference evidence="4" key="1">
    <citation type="submission" date="2013-10" db="EMBL/GenBank/DDBJ databases">
        <title>Genomic analysis of the causative agents of coccidiosis in chickens.</title>
        <authorList>
            <person name="Reid A.J."/>
            <person name="Blake D."/>
            <person name="Billington K."/>
            <person name="Browne H."/>
            <person name="Dunn M."/>
            <person name="Hung S."/>
            <person name="Kawahara F."/>
            <person name="Miranda-Saavedra D."/>
            <person name="Mourier T."/>
            <person name="Nagra H."/>
            <person name="Otto T.D."/>
            <person name="Rawlings N."/>
            <person name="Sanchez A."/>
            <person name="Sanders M."/>
            <person name="Subramaniam C."/>
            <person name="Tay Y."/>
            <person name="Dear P."/>
            <person name="Doerig C."/>
            <person name="Gruber A."/>
            <person name="Parkinson J."/>
            <person name="Shirley M."/>
            <person name="Wan K.L."/>
            <person name="Berriman M."/>
            <person name="Tomley F."/>
            <person name="Pain A."/>
        </authorList>
    </citation>
    <scope>NUCLEOTIDE SEQUENCE [LARGE SCALE GENOMIC DNA]</scope>
    <source>
        <strain evidence="4">Houghton</strain>
    </source>
</reference>
<evidence type="ECO:0000313" key="5">
    <source>
        <dbReference type="Proteomes" id="UP000030750"/>
    </source>
</evidence>
<dbReference type="InterPro" id="IPR000683">
    <property type="entry name" value="Gfo/Idh/MocA-like_OxRdtase_N"/>
</dbReference>
<dbReference type="Gene3D" id="3.40.50.12710">
    <property type="match status" value="1"/>
</dbReference>
<gene>
    <name evidence="4" type="ORF">EBH_0069590</name>
</gene>
<dbReference type="InterPro" id="IPR029063">
    <property type="entry name" value="SAM-dependent_MTases_sf"/>
</dbReference>
<organism evidence="4 5">
    <name type="scientific">Eimeria brunetti</name>
    <dbReference type="NCBI Taxonomy" id="51314"/>
    <lineage>
        <taxon>Eukaryota</taxon>
        <taxon>Sar</taxon>
        <taxon>Alveolata</taxon>
        <taxon>Apicomplexa</taxon>
        <taxon>Conoidasida</taxon>
        <taxon>Coccidia</taxon>
        <taxon>Eucoccidiorida</taxon>
        <taxon>Eimeriorina</taxon>
        <taxon>Eimeriidae</taxon>
        <taxon>Eimeria</taxon>
    </lineage>
</organism>
<accession>U6LUK9</accession>
<dbReference type="Gene3D" id="1.25.40.10">
    <property type="entry name" value="Tetratricopeptide repeat domain"/>
    <property type="match status" value="1"/>
</dbReference>
<dbReference type="Proteomes" id="UP000030750">
    <property type="component" value="Unassembled WGS sequence"/>
</dbReference>
<dbReference type="Gene3D" id="3.40.50.720">
    <property type="entry name" value="NAD(P)-binding Rossmann-like Domain"/>
    <property type="match status" value="1"/>
</dbReference>
<dbReference type="PANTHER" id="PTHR43708:SF4">
    <property type="entry name" value="OXIDOREDUCTASE YCEM-RELATED"/>
    <property type="match status" value="1"/>
</dbReference>
<feature type="region of interest" description="Disordered" evidence="2">
    <location>
        <begin position="953"/>
        <end position="980"/>
    </location>
</feature>
<feature type="domain" description="Gfo/Idh/MocA-like oxidoreductase N-terminal" evidence="3">
    <location>
        <begin position="575"/>
        <end position="690"/>
    </location>
</feature>